<sequence>MENMIIGIDLGGTNLRIGAVNNKNNLIKPLVLKSECIASSPSPISTLCKLIEEYLCDTNITHIDAISIGVPSSVENDNATVICTTNIRNQSGEAVFSHVNIAENIKKHFHVPVFVNNDVNNLMLYDTLTHHLEDKKVLVGIYIGTGVGASVIINGDFLKGKNGAALDLGHIPYYGKKELCSCGKKGCCECYASGWRLQQIRKEYYPDSPISELFTLHKTEDPLLDFVSACANIYAIMATIFNPDALIIGGGIPEMKDFPKEQFEKEINASVGKDVLSYGFDVIYSTPFVGKGIIGAAIFARKMLLKS</sequence>
<dbReference type="Pfam" id="PF00480">
    <property type="entry name" value="ROK"/>
    <property type="match status" value="1"/>
</dbReference>
<reference evidence="2" key="1">
    <citation type="submission" date="2020-08" db="EMBL/GenBank/DDBJ databases">
        <title>Genome public.</title>
        <authorList>
            <person name="Liu C."/>
            <person name="Sun Q."/>
        </authorList>
    </citation>
    <scope>NUCLEOTIDE SEQUENCE</scope>
    <source>
        <strain evidence="2">NSJ-55</strain>
    </source>
</reference>
<dbReference type="EC" id="2.7.1.55" evidence="2"/>
<comment type="similarity">
    <text evidence="1">Belongs to the ROK (NagC/XylR) family.</text>
</comment>
<accession>A0A923LHW9</accession>
<dbReference type="AlphaFoldDB" id="A0A923LHW9"/>
<dbReference type="PANTHER" id="PTHR18964:SF149">
    <property type="entry name" value="BIFUNCTIONAL UDP-N-ACETYLGLUCOSAMINE 2-EPIMERASE_N-ACETYLMANNOSAMINE KINASE"/>
    <property type="match status" value="1"/>
</dbReference>
<gene>
    <name evidence="2" type="primary">alsK</name>
    <name evidence="2" type="ORF">H8S37_08560</name>
</gene>
<keyword evidence="2" id="KW-0418">Kinase</keyword>
<protein>
    <submittedName>
        <fullName evidence="2">Allose kinase</fullName>
        <ecNumber evidence="2">2.7.1.55</ecNumber>
    </submittedName>
</protein>
<keyword evidence="3" id="KW-1185">Reference proteome</keyword>
<evidence type="ECO:0000256" key="1">
    <source>
        <dbReference type="ARBA" id="ARBA00006479"/>
    </source>
</evidence>
<dbReference type="EMBL" id="JACOPF010000001">
    <property type="protein sequence ID" value="MBC5688976.1"/>
    <property type="molecule type" value="Genomic_DNA"/>
</dbReference>
<organism evidence="2 3">
    <name type="scientific">Mediterraneibacter hominis</name>
    <dbReference type="NCBI Taxonomy" id="2763054"/>
    <lineage>
        <taxon>Bacteria</taxon>
        <taxon>Bacillati</taxon>
        <taxon>Bacillota</taxon>
        <taxon>Clostridia</taxon>
        <taxon>Lachnospirales</taxon>
        <taxon>Lachnospiraceae</taxon>
        <taxon>Mediterraneibacter</taxon>
    </lineage>
</organism>
<dbReference type="InterPro" id="IPR000600">
    <property type="entry name" value="ROK"/>
</dbReference>
<name>A0A923LHW9_9FIRM</name>
<dbReference type="NCBIfam" id="NF007251">
    <property type="entry name" value="PRK09698.1"/>
    <property type="match status" value="1"/>
</dbReference>
<comment type="caution">
    <text evidence="2">The sequence shown here is derived from an EMBL/GenBank/DDBJ whole genome shotgun (WGS) entry which is preliminary data.</text>
</comment>
<proteinExistence type="inferred from homology"/>
<evidence type="ECO:0000313" key="3">
    <source>
        <dbReference type="Proteomes" id="UP000652477"/>
    </source>
</evidence>
<evidence type="ECO:0000313" key="2">
    <source>
        <dbReference type="EMBL" id="MBC5688976.1"/>
    </source>
</evidence>
<dbReference type="PANTHER" id="PTHR18964">
    <property type="entry name" value="ROK (REPRESSOR, ORF, KINASE) FAMILY"/>
    <property type="match status" value="1"/>
</dbReference>
<dbReference type="RefSeq" id="WP_186875558.1">
    <property type="nucleotide sequence ID" value="NZ_JACOPF010000001.1"/>
</dbReference>
<keyword evidence="2" id="KW-0808">Transferase</keyword>
<dbReference type="Proteomes" id="UP000652477">
    <property type="component" value="Unassembled WGS sequence"/>
</dbReference>
<dbReference type="SUPFAM" id="SSF53067">
    <property type="entry name" value="Actin-like ATPase domain"/>
    <property type="match status" value="1"/>
</dbReference>
<dbReference type="Gene3D" id="3.30.420.40">
    <property type="match status" value="2"/>
</dbReference>
<dbReference type="CDD" id="cd24070">
    <property type="entry name" value="ASKHA_NBD_ROK_AlsK"/>
    <property type="match status" value="1"/>
</dbReference>
<dbReference type="GO" id="GO:0008787">
    <property type="term" value="F:D-allose kinase activity"/>
    <property type="evidence" value="ECO:0007669"/>
    <property type="project" value="UniProtKB-EC"/>
</dbReference>
<dbReference type="InterPro" id="IPR043129">
    <property type="entry name" value="ATPase_NBD"/>
</dbReference>